<evidence type="ECO:0000256" key="2">
    <source>
        <dbReference type="ARBA" id="ARBA00004477"/>
    </source>
</evidence>
<evidence type="ECO:0000256" key="3">
    <source>
        <dbReference type="ARBA" id="ARBA00009561"/>
    </source>
</evidence>
<keyword evidence="8 9" id="KW-0472">Membrane</keyword>
<dbReference type="GO" id="GO:0018279">
    <property type="term" value="P:protein N-linked glycosylation via asparagine"/>
    <property type="evidence" value="ECO:0007669"/>
    <property type="project" value="TreeGrafter"/>
</dbReference>
<evidence type="ECO:0000313" key="10">
    <source>
        <dbReference type="Proteomes" id="UP000887574"/>
    </source>
</evidence>
<evidence type="ECO:0000256" key="5">
    <source>
        <dbReference type="ARBA" id="ARBA00022729"/>
    </source>
</evidence>
<feature type="transmembrane region" description="Helical" evidence="9">
    <location>
        <begin position="113"/>
        <end position="137"/>
    </location>
</feature>
<evidence type="ECO:0000256" key="1">
    <source>
        <dbReference type="ARBA" id="ARBA00002791"/>
    </source>
</evidence>
<keyword evidence="4 9" id="KW-0812">Transmembrane</keyword>
<evidence type="ECO:0000256" key="6">
    <source>
        <dbReference type="ARBA" id="ARBA00022824"/>
    </source>
</evidence>
<evidence type="ECO:0000256" key="9">
    <source>
        <dbReference type="SAM" id="Phobius"/>
    </source>
</evidence>
<dbReference type="InterPro" id="IPR021149">
    <property type="entry name" value="OligosaccharylTrfase_OST3/OST6"/>
</dbReference>
<dbReference type="WBParaSite" id="jg2486">
    <property type="protein sequence ID" value="jg2486"/>
    <property type="gene ID" value="jg2486"/>
</dbReference>
<comment type="function">
    <text evidence="1">Subunit of the oligosaccharyl transferase (OST) complex that catalyzes the initial transfer of a defined glycan (Glc(3)Man(9)GlcNAc(2) in eukaryotes) from the lipid carrier dolichol-pyrophosphate to an asparagine residue within an Asn-X-Ser/Thr consensus motif in nascent polypeptide chains, the first step in protein N-glycosylation. N-glycosylation occurs cotranslationally and the complex associates with the Sec61 complex at the channel-forming translocon complex that mediates protein translocation across the endoplasmic reticulum (ER). All subunits are required for a maximal enzyme activity.</text>
</comment>
<comment type="similarity">
    <text evidence="3">Belongs to the OST3/OST6 family.</text>
</comment>
<protein>
    <submittedName>
        <fullName evidence="11">Uncharacterized protein</fullName>
    </submittedName>
</protein>
<keyword evidence="6" id="KW-0256">Endoplasmic reticulum</keyword>
<accession>A0A915DYN2</accession>
<feature type="transmembrane region" description="Helical" evidence="9">
    <location>
        <begin position="66"/>
        <end position="86"/>
    </location>
</feature>
<keyword evidence="5" id="KW-0732">Signal</keyword>
<evidence type="ECO:0000256" key="4">
    <source>
        <dbReference type="ARBA" id="ARBA00022692"/>
    </source>
</evidence>
<dbReference type="AlphaFoldDB" id="A0A915DYN2"/>
<dbReference type="Pfam" id="PF04756">
    <property type="entry name" value="OST3_OST6"/>
    <property type="match status" value="1"/>
</dbReference>
<dbReference type="GO" id="GO:0008250">
    <property type="term" value="C:oligosaccharyltransferase complex"/>
    <property type="evidence" value="ECO:0007669"/>
    <property type="project" value="TreeGrafter"/>
</dbReference>
<reference evidence="11" key="1">
    <citation type="submission" date="2022-11" db="UniProtKB">
        <authorList>
            <consortium name="WormBaseParasite"/>
        </authorList>
    </citation>
    <scope>IDENTIFICATION</scope>
</reference>
<proteinExistence type="inferred from homology"/>
<keyword evidence="10" id="KW-1185">Reference proteome</keyword>
<sequence>MLCATSEKFCKVVHIGESFVCAFHSPSFGQMWNRIRNPPFAMSDPRTYQPRFVYAGSQYQLGAETYFVLFLYAAISSGIILINYAADIKKNPAKMRSKLCYDLFYFALYEQKILFFEYSLIGIGLVLVFFSLLMSVFRLKQRSYPFRLLFA</sequence>
<dbReference type="PANTHER" id="PTHR12692:SF0">
    <property type="entry name" value="GH11935P"/>
    <property type="match status" value="1"/>
</dbReference>
<organism evidence="10 11">
    <name type="scientific">Ditylenchus dipsaci</name>
    <dbReference type="NCBI Taxonomy" id="166011"/>
    <lineage>
        <taxon>Eukaryota</taxon>
        <taxon>Metazoa</taxon>
        <taxon>Ecdysozoa</taxon>
        <taxon>Nematoda</taxon>
        <taxon>Chromadorea</taxon>
        <taxon>Rhabditida</taxon>
        <taxon>Tylenchina</taxon>
        <taxon>Tylenchomorpha</taxon>
        <taxon>Sphaerularioidea</taxon>
        <taxon>Anguinidae</taxon>
        <taxon>Anguininae</taxon>
        <taxon>Ditylenchus</taxon>
    </lineage>
</organism>
<name>A0A915DYN2_9BILA</name>
<evidence type="ECO:0000256" key="7">
    <source>
        <dbReference type="ARBA" id="ARBA00022989"/>
    </source>
</evidence>
<evidence type="ECO:0000256" key="8">
    <source>
        <dbReference type="ARBA" id="ARBA00023136"/>
    </source>
</evidence>
<dbReference type="PANTHER" id="PTHR12692">
    <property type="entry name" value="DOLICHYL-DIPHOSPHOOLIGOSACCHARIDE--PROTEIN GLYCOSYLTRANSFERASE-RELATED"/>
    <property type="match status" value="1"/>
</dbReference>
<evidence type="ECO:0000313" key="11">
    <source>
        <dbReference type="WBParaSite" id="jg2486"/>
    </source>
</evidence>
<keyword evidence="7 9" id="KW-1133">Transmembrane helix</keyword>
<comment type="subcellular location">
    <subcellularLocation>
        <location evidence="2">Endoplasmic reticulum membrane</location>
        <topology evidence="2">Multi-pass membrane protein</topology>
    </subcellularLocation>
</comment>
<dbReference type="Proteomes" id="UP000887574">
    <property type="component" value="Unplaced"/>
</dbReference>